<dbReference type="SUPFAM" id="SSF49899">
    <property type="entry name" value="Concanavalin A-like lectins/glucanases"/>
    <property type="match status" value="1"/>
</dbReference>
<protein>
    <recommendedName>
        <fullName evidence="14">Zinc finger protein RFP-like</fullName>
    </recommendedName>
</protein>
<evidence type="ECO:0000256" key="2">
    <source>
        <dbReference type="ARBA" id="ARBA00022699"/>
    </source>
</evidence>
<feature type="domain" description="B30.2/SPRY" evidence="11">
    <location>
        <begin position="283"/>
        <end position="472"/>
    </location>
</feature>
<evidence type="ECO:0000256" key="3">
    <source>
        <dbReference type="ARBA" id="ARBA00022723"/>
    </source>
</evidence>
<dbReference type="SMART" id="SM00449">
    <property type="entry name" value="SPRY"/>
    <property type="match status" value="1"/>
</dbReference>
<evidence type="ECO:0000259" key="9">
    <source>
        <dbReference type="PROSITE" id="PS50089"/>
    </source>
</evidence>
<dbReference type="FunFam" id="2.60.120.920:FF:000004">
    <property type="entry name" value="Butyrophilin subfamily 1 member A1"/>
    <property type="match status" value="1"/>
</dbReference>
<dbReference type="PROSITE" id="PS50188">
    <property type="entry name" value="B302_SPRY"/>
    <property type="match status" value="1"/>
</dbReference>
<keyword evidence="13" id="KW-1185">Reference proteome</keyword>
<dbReference type="Ensembl" id="ENSACAT00000010489.4">
    <property type="protein sequence ID" value="ENSACAP00000010277.4"/>
    <property type="gene ID" value="ENSACAG00000010484.4"/>
</dbReference>
<dbReference type="Bgee" id="ENSACAG00000010484">
    <property type="expression patterns" value="Expressed in adrenal gland and 9 other cell types or tissues"/>
</dbReference>
<dbReference type="InterPro" id="IPR050143">
    <property type="entry name" value="TRIM/RBCC"/>
</dbReference>
<dbReference type="InterPro" id="IPR001841">
    <property type="entry name" value="Znf_RING"/>
</dbReference>
<evidence type="ECO:0000256" key="8">
    <source>
        <dbReference type="SAM" id="Coils"/>
    </source>
</evidence>
<dbReference type="CDD" id="cd16594">
    <property type="entry name" value="RING-HC_TRIM7-like_C-IV"/>
    <property type="match status" value="1"/>
</dbReference>
<dbReference type="SUPFAM" id="SSF57845">
    <property type="entry name" value="B-box zinc-binding domain"/>
    <property type="match status" value="1"/>
</dbReference>
<feature type="coiled-coil region" evidence="8">
    <location>
        <begin position="194"/>
        <end position="243"/>
    </location>
</feature>
<evidence type="ECO:0000259" key="10">
    <source>
        <dbReference type="PROSITE" id="PS50119"/>
    </source>
</evidence>
<dbReference type="Gene3D" id="3.30.40.10">
    <property type="entry name" value="Zinc/RING finger domain, C3HC4 (zinc finger)"/>
    <property type="match status" value="1"/>
</dbReference>
<keyword evidence="3" id="KW-0479">Metal-binding</keyword>
<dbReference type="GO" id="GO:0005737">
    <property type="term" value="C:cytoplasm"/>
    <property type="evidence" value="ECO:0000318"/>
    <property type="project" value="GO_Central"/>
</dbReference>
<dbReference type="SMART" id="SM00184">
    <property type="entry name" value="RING"/>
    <property type="match status" value="1"/>
</dbReference>
<dbReference type="InterPro" id="IPR001870">
    <property type="entry name" value="B30.2/SPRY"/>
</dbReference>
<dbReference type="InterPro" id="IPR006574">
    <property type="entry name" value="PRY"/>
</dbReference>
<dbReference type="GO" id="GO:0061630">
    <property type="term" value="F:ubiquitin protein ligase activity"/>
    <property type="evidence" value="ECO:0000318"/>
    <property type="project" value="GO_Central"/>
</dbReference>
<evidence type="ECO:0000256" key="4">
    <source>
        <dbReference type="ARBA" id="ARBA00022771"/>
    </source>
</evidence>
<dbReference type="PROSITE" id="PS50089">
    <property type="entry name" value="ZF_RING_2"/>
    <property type="match status" value="1"/>
</dbReference>
<dbReference type="Pfam" id="PF00622">
    <property type="entry name" value="SPRY"/>
    <property type="match status" value="1"/>
</dbReference>
<dbReference type="Gene3D" id="3.30.160.60">
    <property type="entry name" value="Classic Zinc Finger"/>
    <property type="match status" value="1"/>
</dbReference>
<dbReference type="InterPro" id="IPR003879">
    <property type="entry name" value="Butyrophylin_SPRY"/>
</dbReference>
<evidence type="ECO:0000256" key="6">
    <source>
        <dbReference type="ARBA" id="ARBA00034460"/>
    </source>
</evidence>
<dbReference type="HOGENOM" id="CLU_013137_0_3_1"/>
<dbReference type="eggNOG" id="KOG2177">
    <property type="taxonomic scope" value="Eukaryota"/>
</dbReference>
<dbReference type="Gene3D" id="2.60.120.920">
    <property type="match status" value="1"/>
</dbReference>
<comment type="similarity">
    <text evidence="1">Belongs to the ohanin/vespryn family.</text>
</comment>
<dbReference type="GO" id="GO:0008270">
    <property type="term" value="F:zinc ion binding"/>
    <property type="evidence" value="ECO:0007669"/>
    <property type="project" value="UniProtKB-KW"/>
</dbReference>
<organism evidence="12 13">
    <name type="scientific">Anolis carolinensis</name>
    <name type="common">Green anole</name>
    <name type="synonym">American chameleon</name>
    <dbReference type="NCBI Taxonomy" id="28377"/>
    <lineage>
        <taxon>Eukaryota</taxon>
        <taxon>Metazoa</taxon>
        <taxon>Chordata</taxon>
        <taxon>Craniata</taxon>
        <taxon>Vertebrata</taxon>
        <taxon>Euteleostomi</taxon>
        <taxon>Lepidosauria</taxon>
        <taxon>Squamata</taxon>
        <taxon>Bifurcata</taxon>
        <taxon>Unidentata</taxon>
        <taxon>Episquamata</taxon>
        <taxon>Toxicofera</taxon>
        <taxon>Iguania</taxon>
        <taxon>Dactyloidae</taxon>
        <taxon>Anolis</taxon>
    </lineage>
</organism>
<dbReference type="InParanoid" id="G1KK47"/>
<feature type="domain" description="B box-type" evidence="10">
    <location>
        <begin position="95"/>
        <end position="136"/>
    </location>
</feature>
<dbReference type="InterPro" id="IPR000315">
    <property type="entry name" value="Znf_B-box"/>
</dbReference>
<accession>G1KK47</accession>
<dbReference type="PANTHER" id="PTHR24103">
    <property type="entry name" value="E3 UBIQUITIN-PROTEIN LIGASE TRIM"/>
    <property type="match status" value="1"/>
</dbReference>
<dbReference type="Pfam" id="PF13765">
    <property type="entry name" value="PRY"/>
    <property type="match status" value="1"/>
</dbReference>
<dbReference type="Proteomes" id="UP000001646">
    <property type="component" value="Chromosome 2"/>
</dbReference>
<dbReference type="InterPro" id="IPR013320">
    <property type="entry name" value="ConA-like_dom_sf"/>
</dbReference>
<comment type="function">
    <text evidence="6">Neurotoxin that produces dose-dependent hypolocomotion and hyperalgesia in mice. May directly act on the central nervous system, as it is 6500-fold more potent when administered intracerebroventricularly than intraperitoneal.</text>
</comment>
<sequence>MAAAARADLLRDLCQEATCSVCLDYFKDPVIVDCGHNFCRACLTQCLEKSGNTETSCPQCREIVSQENLRRNQQLANFVEITKKHSPLGPKKAKGKERVCEKHQEPLNLFCSDEETFICVVCDRSKEHEDHRKIPLGTAAEDYKVLMGIRQDDLVKEREKILVYKTETEKEAQYLLKQAKTKIEKTIGEITEIQQFLEEQEKYLRAQMEELEKRIVRKRDEHLVFLTRELSSLENLIQELKEKCHQPPAELLQDVRNLLQRCEARKEFKNPDVFPLELKWKIWDYGDIALFLDVTMKQVRANVTLDPDTAHDHLILSEDRKSVTHGEQSQNLPDNLRRFNKTTSVLGCDGFTSGRHFWEICVGEGDQWLAGVARKSMERKGDIVYGPEGGIWAIGKWGGAYRVANSPHHLNLSMNSELKRIQVSLNYAGGQVAFYDADTGAHLYSFSGASFTGETLLPFFNVNKKGHLRISP</sequence>
<evidence type="ECO:0008006" key="14">
    <source>
        <dbReference type="Google" id="ProtNLM"/>
    </source>
</evidence>
<dbReference type="InterPro" id="IPR017907">
    <property type="entry name" value="Znf_RING_CS"/>
</dbReference>
<dbReference type="CDD" id="cd12888">
    <property type="entry name" value="SPRY_PRY_TRIM7_like"/>
    <property type="match status" value="1"/>
</dbReference>
<keyword evidence="2" id="KW-0800">Toxin</keyword>
<reference evidence="12" key="2">
    <citation type="submission" date="2025-08" db="UniProtKB">
        <authorList>
            <consortium name="Ensembl"/>
        </authorList>
    </citation>
    <scope>IDENTIFICATION</scope>
</reference>
<dbReference type="SMART" id="SM00589">
    <property type="entry name" value="PRY"/>
    <property type="match status" value="1"/>
</dbReference>
<reference evidence="12 13" key="1">
    <citation type="submission" date="2009-12" db="EMBL/GenBank/DDBJ databases">
        <title>The Genome Sequence of Anolis carolinensis (Green Anole Lizard).</title>
        <authorList>
            <consortium name="The Genome Sequencing Platform"/>
            <person name="Di Palma F."/>
            <person name="Alfoldi J."/>
            <person name="Heiman D."/>
            <person name="Young S."/>
            <person name="Grabherr M."/>
            <person name="Johnson J."/>
            <person name="Lander E.S."/>
            <person name="Lindblad-Toh K."/>
        </authorList>
    </citation>
    <scope>NUCLEOTIDE SEQUENCE [LARGE SCALE GENOMIC DNA]</scope>
    <source>
        <strain evidence="12 13">JBL SC #1</strain>
    </source>
</reference>
<dbReference type="PROSITE" id="PS00518">
    <property type="entry name" value="ZF_RING_1"/>
    <property type="match status" value="1"/>
</dbReference>
<keyword evidence="4 7" id="KW-0863">Zinc-finger</keyword>
<dbReference type="GO" id="GO:0045087">
    <property type="term" value="P:innate immune response"/>
    <property type="evidence" value="ECO:0000318"/>
    <property type="project" value="GO_Central"/>
</dbReference>
<evidence type="ECO:0000256" key="5">
    <source>
        <dbReference type="ARBA" id="ARBA00022833"/>
    </source>
</evidence>
<dbReference type="InterPro" id="IPR013083">
    <property type="entry name" value="Znf_RING/FYVE/PHD"/>
</dbReference>
<dbReference type="InterPro" id="IPR043136">
    <property type="entry name" value="B30.2/SPRY_sf"/>
</dbReference>
<dbReference type="SMART" id="SM00336">
    <property type="entry name" value="BBOX"/>
    <property type="match status" value="1"/>
</dbReference>
<evidence type="ECO:0000259" key="11">
    <source>
        <dbReference type="PROSITE" id="PS50188"/>
    </source>
</evidence>
<feature type="domain" description="RING-type" evidence="9">
    <location>
        <begin position="19"/>
        <end position="61"/>
    </location>
</feature>
<dbReference type="PROSITE" id="PS50119">
    <property type="entry name" value="ZF_BBOX"/>
    <property type="match status" value="1"/>
</dbReference>
<name>G1KK47_ANOCA</name>
<dbReference type="InterPro" id="IPR003877">
    <property type="entry name" value="SPRY_dom"/>
</dbReference>
<evidence type="ECO:0000256" key="1">
    <source>
        <dbReference type="ARBA" id="ARBA00009651"/>
    </source>
</evidence>
<keyword evidence="8" id="KW-0175">Coiled coil</keyword>
<evidence type="ECO:0000256" key="7">
    <source>
        <dbReference type="PROSITE-ProRule" id="PRU00024"/>
    </source>
</evidence>
<keyword evidence="2" id="KW-0528">Neurotoxin</keyword>
<dbReference type="Pfam" id="PF00643">
    <property type="entry name" value="zf-B_box"/>
    <property type="match status" value="1"/>
</dbReference>
<dbReference type="PRINTS" id="PR01407">
    <property type="entry name" value="BUTYPHLNCDUF"/>
</dbReference>
<dbReference type="Pfam" id="PF15227">
    <property type="entry name" value="zf-C3HC4_4"/>
    <property type="match status" value="1"/>
</dbReference>
<evidence type="ECO:0000313" key="13">
    <source>
        <dbReference type="Proteomes" id="UP000001646"/>
    </source>
</evidence>
<evidence type="ECO:0000313" key="12">
    <source>
        <dbReference type="Ensembl" id="ENSACAP00000010277.4"/>
    </source>
</evidence>
<dbReference type="SUPFAM" id="SSF57850">
    <property type="entry name" value="RING/U-box"/>
    <property type="match status" value="1"/>
</dbReference>
<keyword evidence="5" id="KW-0862">Zinc</keyword>
<proteinExistence type="inferred from homology"/>
<dbReference type="AlphaFoldDB" id="G1KK47"/>
<dbReference type="GeneTree" id="ENSGT01030000234669"/>
<reference evidence="12" key="3">
    <citation type="submission" date="2025-09" db="UniProtKB">
        <authorList>
            <consortium name="Ensembl"/>
        </authorList>
    </citation>
    <scope>IDENTIFICATION</scope>
</reference>